<name>A0A075RBR7_BRELA</name>
<dbReference type="InterPro" id="IPR011006">
    <property type="entry name" value="CheY-like_superfamily"/>
</dbReference>
<dbReference type="EMBL" id="CP007806">
    <property type="protein sequence ID" value="AIG28816.1"/>
    <property type="molecule type" value="Genomic_DNA"/>
</dbReference>
<evidence type="ECO:0000313" key="5">
    <source>
        <dbReference type="Proteomes" id="UP000005850"/>
    </source>
</evidence>
<keyword evidence="5" id="KW-1185">Reference proteome</keyword>
<dbReference type="HOGENOM" id="CLU_000445_43_7_9"/>
<protein>
    <submittedName>
        <fullName evidence="4">Phosphoserine phosphatase RsbP</fullName>
        <ecNumber evidence="4">3.1.3.3</ecNumber>
    </submittedName>
</protein>
<keyword evidence="1 4" id="KW-0378">Hydrolase</keyword>
<dbReference type="InterPro" id="IPR052016">
    <property type="entry name" value="Bact_Sigma-Reg"/>
</dbReference>
<reference evidence="4 5" key="1">
    <citation type="journal article" date="2011" name="J. Bacteriol.">
        <title>Genome sequence of Brevibacillus laterosporus LMG 15441, a pathogen of invertebrates.</title>
        <authorList>
            <person name="Djukic M."/>
            <person name="Poehlein A."/>
            <person name="Thurmer A."/>
            <person name="Daniel R."/>
        </authorList>
    </citation>
    <scope>NUCLEOTIDE SEQUENCE [LARGE SCALE GENOMIC DNA]</scope>
    <source>
        <strain evidence="4 5">LMG 15441</strain>
    </source>
</reference>
<proteinExistence type="predicted"/>
<dbReference type="SUPFAM" id="SSF81606">
    <property type="entry name" value="PP2C-like"/>
    <property type="match status" value="1"/>
</dbReference>
<evidence type="ECO:0000313" key="4">
    <source>
        <dbReference type="EMBL" id="AIG28816.1"/>
    </source>
</evidence>
<dbReference type="InterPro" id="IPR001932">
    <property type="entry name" value="PPM-type_phosphatase-like_dom"/>
</dbReference>
<accession>A0A075RBR7</accession>
<evidence type="ECO:0000256" key="1">
    <source>
        <dbReference type="ARBA" id="ARBA00022801"/>
    </source>
</evidence>
<feature type="domain" description="Response regulatory" evidence="3">
    <location>
        <begin position="2"/>
        <end position="126"/>
    </location>
</feature>
<dbReference type="InterPro" id="IPR001789">
    <property type="entry name" value="Sig_transdc_resp-reg_receiver"/>
</dbReference>
<feature type="modified residue" description="4-aspartylphosphate" evidence="2">
    <location>
        <position position="59"/>
    </location>
</feature>
<dbReference type="Pfam" id="PF07228">
    <property type="entry name" value="SpoIIE"/>
    <property type="match status" value="1"/>
</dbReference>
<dbReference type="GO" id="GO:0000160">
    <property type="term" value="P:phosphorelay signal transduction system"/>
    <property type="evidence" value="ECO:0007669"/>
    <property type="project" value="InterPro"/>
</dbReference>
<dbReference type="PROSITE" id="PS50110">
    <property type="entry name" value="RESPONSE_REGULATORY"/>
    <property type="match status" value="1"/>
</dbReference>
<dbReference type="STRING" id="1042163.BRLA_c045520"/>
<dbReference type="eggNOG" id="COG2208">
    <property type="taxonomic scope" value="Bacteria"/>
</dbReference>
<dbReference type="PANTHER" id="PTHR43156:SF14">
    <property type="entry name" value="PHOSPHOSERINE PHOSPHATASE RSBP"/>
    <property type="match status" value="1"/>
</dbReference>
<dbReference type="GO" id="GO:0016791">
    <property type="term" value="F:phosphatase activity"/>
    <property type="evidence" value="ECO:0007669"/>
    <property type="project" value="TreeGrafter"/>
</dbReference>
<dbReference type="Pfam" id="PF00072">
    <property type="entry name" value="Response_reg"/>
    <property type="match status" value="1"/>
</dbReference>
<dbReference type="RefSeq" id="WP_003334115.1">
    <property type="nucleotide sequence ID" value="NZ_CP007806.1"/>
</dbReference>
<dbReference type="AlphaFoldDB" id="A0A075RBR7"/>
<evidence type="ECO:0000256" key="2">
    <source>
        <dbReference type="PROSITE-ProRule" id="PRU00169"/>
    </source>
</evidence>
<keyword evidence="2" id="KW-0597">Phosphoprotein</keyword>
<dbReference type="Gene3D" id="3.40.50.2300">
    <property type="match status" value="1"/>
</dbReference>
<gene>
    <name evidence="4" type="primary">rsbP</name>
    <name evidence="4" type="ORF">BRLA_c045520</name>
</gene>
<dbReference type="PANTHER" id="PTHR43156">
    <property type="entry name" value="STAGE II SPORULATION PROTEIN E-RELATED"/>
    <property type="match status" value="1"/>
</dbReference>
<dbReference type="SUPFAM" id="SSF52172">
    <property type="entry name" value="CheY-like"/>
    <property type="match status" value="1"/>
</dbReference>
<dbReference type="Proteomes" id="UP000005850">
    <property type="component" value="Chromosome"/>
</dbReference>
<dbReference type="EC" id="3.1.3.3" evidence="4"/>
<dbReference type="eggNOG" id="COG3706">
    <property type="taxonomic scope" value="Bacteria"/>
</dbReference>
<dbReference type="InterPro" id="IPR036457">
    <property type="entry name" value="PPM-type-like_dom_sf"/>
</dbReference>
<sequence length="379" mass="43668">MSILVVDDNPINLTIIEKILNSEGYTDIKLLHSAYELFDYLQIDAPHKIHRSVDLILLDLMMPEIDGIEACRRIQQNDELKHIPIIFVTAMGDSFKMAEALHVGANDYVMKPINKIELMARIRVALRLKHESDWHRERDKVIQSELQLAKQVQRSVLSHPIHNERIQISAAYLPTFELAGDMYSWIPIDEKRYGVILLDMMGHGIAASLVCMYISSVLRDTITKITDPEQVIQELNRYMYQLNSTERFLQYYFTAIYLVIDTEKRTVEYVNAGHPKGIMIVDDVTVHYLDKGSCAVGFFSEIEVQKTVIAYKKSMQMVLYTDGLLEMLENTVDDGTEIMKTALFNHPLTPEQLVENILPPEAREHQHDDMCLLMIRANE</sequence>
<evidence type="ECO:0000259" key="3">
    <source>
        <dbReference type="PROSITE" id="PS50110"/>
    </source>
</evidence>
<dbReference type="KEGG" id="blr:BRLA_c045520"/>
<organism evidence="4 5">
    <name type="scientific">Brevibacillus laterosporus LMG 15441</name>
    <dbReference type="NCBI Taxonomy" id="1042163"/>
    <lineage>
        <taxon>Bacteria</taxon>
        <taxon>Bacillati</taxon>
        <taxon>Bacillota</taxon>
        <taxon>Bacilli</taxon>
        <taxon>Bacillales</taxon>
        <taxon>Paenibacillaceae</taxon>
        <taxon>Brevibacillus</taxon>
    </lineage>
</organism>
<dbReference type="SMART" id="SM00448">
    <property type="entry name" value="REC"/>
    <property type="match status" value="1"/>
</dbReference>
<dbReference type="Gene3D" id="3.60.40.10">
    <property type="entry name" value="PPM-type phosphatase domain"/>
    <property type="match status" value="1"/>
</dbReference>
<dbReference type="SMART" id="SM00331">
    <property type="entry name" value="PP2C_SIG"/>
    <property type="match status" value="1"/>
</dbReference>